<gene>
    <name evidence="2" type="ORF">C8N29_12110</name>
</gene>
<evidence type="ECO:0000259" key="1">
    <source>
        <dbReference type="Pfam" id="PF13304"/>
    </source>
</evidence>
<keyword evidence="3" id="KW-1185">Reference proteome</keyword>
<dbReference type="RefSeq" id="WP_107866859.1">
    <property type="nucleotide sequence ID" value="NZ_QAON01000021.1"/>
</dbReference>
<dbReference type="Gene3D" id="3.40.50.300">
    <property type="entry name" value="P-loop containing nucleotide triphosphate hydrolases"/>
    <property type="match status" value="1"/>
</dbReference>
<accession>A0A2T5ITK9</accession>
<dbReference type="AlphaFoldDB" id="A0A2T5ITK9"/>
<dbReference type="SUPFAM" id="SSF52540">
    <property type="entry name" value="P-loop containing nucleoside triphosphate hydrolases"/>
    <property type="match status" value="1"/>
</dbReference>
<dbReference type="GO" id="GO:0016887">
    <property type="term" value="F:ATP hydrolysis activity"/>
    <property type="evidence" value="ECO:0007669"/>
    <property type="project" value="InterPro"/>
</dbReference>
<dbReference type="Proteomes" id="UP000244223">
    <property type="component" value="Unassembled WGS sequence"/>
</dbReference>
<proteinExistence type="predicted"/>
<dbReference type="Pfam" id="PF13304">
    <property type="entry name" value="AAA_21"/>
    <property type="match status" value="1"/>
</dbReference>
<organism evidence="2 3">
    <name type="scientific">Agitococcus lubricus</name>
    <dbReference type="NCBI Taxonomy" id="1077255"/>
    <lineage>
        <taxon>Bacteria</taxon>
        <taxon>Pseudomonadati</taxon>
        <taxon>Pseudomonadota</taxon>
        <taxon>Gammaproteobacteria</taxon>
        <taxon>Moraxellales</taxon>
        <taxon>Moraxellaceae</taxon>
        <taxon>Agitococcus</taxon>
    </lineage>
</organism>
<sequence>MLIEFRVKNFRSLRDEQVLSLVASTDTTQQETHTFATGLKAAPQILKSAVVYGANASGKSNLIKALQFLRSLVIESATLQPHQTFEHLQTFKLNATSALEATEFELTFLFAGIRYQYAAALTPQRIIREQLLVYKAFKPQRWFERQFDAQQGKDIYEFGSGLKGAKHVWEGATRANALFLSTAVQLNSEALRPIYDWFVHQLIIFNEHSQLSPQHSVQMLKQDKSRLAIRDFLRAADMSISDIEVISKQAMLHSIQFDLATGKREESIGEHTVEEVKFHHVTEQGQATFDLVDESNGTRNLLFLAGPVLDILAKGLTLVIDELDTSLHTLLVQALVRLFHRPDINLHGAQLIFTTHDTSLLDAYGLFRRDQVWFMEKKPDQSSELYSLLDFSPRKNEAIERGYLQGRYGALPFLNEQGLGRPH</sequence>
<dbReference type="PANTHER" id="PTHR40396">
    <property type="entry name" value="ATPASE-LIKE PROTEIN"/>
    <property type="match status" value="1"/>
</dbReference>
<dbReference type="EMBL" id="QAON01000021">
    <property type="protein sequence ID" value="PTQ87175.1"/>
    <property type="molecule type" value="Genomic_DNA"/>
</dbReference>
<dbReference type="OrthoDB" id="9809324at2"/>
<evidence type="ECO:0000313" key="2">
    <source>
        <dbReference type="EMBL" id="PTQ87175.1"/>
    </source>
</evidence>
<dbReference type="InterPro" id="IPR027417">
    <property type="entry name" value="P-loop_NTPase"/>
</dbReference>
<protein>
    <recommendedName>
        <fullName evidence="1">ATPase AAA-type core domain-containing protein</fullName>
    </recommendedName>
</protein>
<evidence type="ECO:0000313" key="3">
    <source>
        <dbReference type="Proteomes" id="UP000244223"/>
    </source>
</evidence>
<comment type="caution">
    <text evidence="2">The sequence shown here is derived from an EMBL/GenBank/DDBJ whole genome shotgun (WGS) entry which is preliminary data.</text>
</comment>
<name>A0A2T5ITK9_9GAMM</name>
<dbReference type="PANTHER" id="PTHR40396:SF1">
    <property type="entry name" value="ATPASE AAA-TYPE CORE DOMAIN-CONTAINING PROTEIN"/>
    <property type="match status" value="1"/>
</dbReference>
<reference evidence="2 3" key="1">
    <citation type="submission" date="2018-04" db="EMBL/GenBank/DDBJ databases">
        <title>Genomic Encyclopedia of Archaeal and Bacterial Type Strains, Phase II (KMG-II): from individual species to whole genera.</title>
        <authorList>
            <person name="Goeker M."/>
        </authorList>
    </citation>
    <scope>NUCLEOTIDE SEQUENCE [LARGE SCALE GENOMIC DNA]</scope>
    <source>
        <strain evidence="2 3">DSM 5822</strain>
    </source>
</reference>
<feature type="domain" description="ATPase AAA-type core" evidence="1">
    <location>
        <begin position="49"/>
        <end position="362"/>
    </location>
</feature>
<dbReference type="GO" id="GO:0005524">
    <property type="term" value="F:ATP binding"/>
    <property type="evidence" value="ECO:0007669"/>
    <property type="project" value="InterPro"/>
</dbReference>
<dbReference type="InterPro" id="IPR003959">
    <property type="entry name" value="ATPase_AAA_core"/>
</dbReference>